<name>A0A4R3MA49_9BURK</name>
<proteinExistence type="predicted"/>
<evidence type="ECO:0000313" key="1">
    <source>
        <dbReference type="EMBL" id="TCT09533.1"/>
    </source>
</evidence>
<protein>
    <submittedName>
        <fullName evidence="1">Uncharacterized protein</fullName>
    </submittedName>
</protein>
<comment type="caution">
    <text evidence="1">The sequence shown here is derived from an EMBL/GenBank/DDBJ whole genome shotgun (WGS) entry which is preliminary data.</text>
</comment>
<sequence length="88" mass="9173">MYVLHWLGGKVFVDAVVDAVFVAAPLVGAIRNVDHPDGQFEPWEGGSHKGCRYIIDGYVFVDTAVNVKAFVAAPLVGAISNSGSGVGA</sequence>
<keyword evidence="2" id="KW-1185">Reference proteome</keyword>
<dbReference type="Proteomes" id="UP000295525">
    <property type="component" value="Unassembled WGS sequence"/>
</dbReference>
<evidence type="ECO:0000313" key="2">
    <source>
        <dbReference type="Proteomes" id="UP000295525"/>
    </source>
</evidence>
<gene>
    <name evidence="1" type="ORF">EDC26_103152</name>
</gene>
<accession>A0A4R3MA49</accession>
<dbReference type="EMBL" id="SMAJ01000003">
    <property type="protein sequence ID" value="TCT09533.1"/>
    <property type="molecule type" value="Genomic_DNA"/>
</dbReference>
<dbReference type="AlphaFoldDB" id="A0A4R3MA49"/>
<reference evidence="1 2" key="1">
    <citation type="submission" date="2019-03" db="EMBL/GenBank/DDBJ databases">
        <title>Genomic Encyclopedia of Type Strains, Phase IV (KMG-IV): sequencing the most valuable type-strain genomes for metagenomic binning, comparative biology and taxonomic classification.</title>
        <authorList>
            <person name="Goeker M."/>
        </authorList>
    </citation>
    <scope>NUCLEOTIDE SEQUENCE [LARGE SCALE GENOMIC DNA]</scope>
    <source>
        <strain evidence="1 2">DSM 24591</strain>
    </source>
</reference>
<organism evidence="1 2">
    <name type="scientific">Paralcaligenes ureilyticus</name>
    <dbReference type="NCBI Taxonomy" id="627131"/>
    <lineage>
        <taxon>Bacteria</taxon>
        <taxon>Pseudomonadati</taxon>
        <taxon>Pseudomonadota</taxon>
        <taxon>Betaproteobacteria</taxon>
        <taxon>Burkholderiales</taxon>
        <taxon>Alcaligenaceae</taxon>
        <taxon>Paralcaligenes</taxon>
    </lineage>
</organism>